<evidence type="ECO:0000256" key="4">
    <source>
        <dbReference type="ARBA" id="ARBA00022729"/>
    </source>
</evidence>
<dbReference type="PROSITE" id="PS50983">
    <property type="entry name" value="FE_B12_PBP"/>
    <property type="match status" value="1"/>
</dbReference>
<keyword evidence="4 5" id="KW-0732">Signal</keyword>
<keyword evidence="8" id="KW-1185">Reference proteome</keyword>
<sequence length="340" mass="35130">MCPPPVSPARSSVVALVAAALLFVAGCTGTPPGPGPAEPGAGFPLTLEHAFGETTIPARPQRVVALGAADVALARELGADVVGGLRNAGESQPQAPYLAPFPDGVLTIDELEPLPLERIAAYRPDVVLAVSSYLVTDRDAYERLSAIAPTVVHRGTLFGATMQDDARRIGAALGVPDRAEELIARADRAVAALRAELPRLAGRSVLVGQARGDVIPVIVDPANQSTALTRALGLRLPPTFATDPPAGAGVAPGTVALSYEEAGRLAEADLVVMSFPTAADRRRFEGDPVVARALSRTTYVPIGLDEAIALQAPNVVSTGWLLDRLRPALDRAAAAPATGR</sequence>
<keyword evidence="3" id="KW-0813">Transport</keyword>
<evidence type="ECO:0000256" key="5">
    <source>
        <dbReference type="SAM" id="SignalP"/>
    </source>
</evidence>
<protein>
    <submittedName>
        <fullName evidence="7">ABC transporter substrate-binding protein</fullName>
    </submittedName>
</protein>
<dbReference type="PANTHER" id="PTHR30532:SF24">
    <property type="entry name" value="FERRIC ENTEROBACTIN-BINDING PERIPLASMIC PROTEIN FEPB"/>
    <property type="match status" value="1"/>
</dbReference>
<dbReference type="InterPro" id="IPR002491">
    <property type="entry name" value="ABC_transptr_periplasmic_BD"/>
</dbReference>
<reference evidence="7 8" key="1">
    <citation type="submission" date="2024-03" db="EMBL/GenBank/DDBJ databases">
        <title>Draft genome sequence of Pseudonocardia carboxydivorans JCM 14827.</title>
        <authorList>
            <person name="Duangmal K."/>
        </authorList>
    </citation>
    <scope>NUCLEOTIDE SEQUENCE [LARGE SCALE GENOMIC DNA]</scope>
    <source>
        <strain evidence="7 8">JCM 14827</strain>
    </source>
</reference>
<gene>
    <name evidence="7" type="ORF">WG925_24300</name>
</gene>
<dbReference type="Gene3D" id="3.40.50.1980">
    <property type="entry name" value="Nitrogenase molybdenum iron protein domain"/>
    <property type="match status" value="2"/>
</dbReference>
<dbReference type="Proteomes" id="UP001367513">
    <property type="component" value="Unassembled WGS sequence"/>
</dbReference>
<feature type="signal peptide" evidence="5">
    <location>
        <begin position="1"/>
        <end position="29"/>
    </location>
</feature>
<dbReference type="EMBL" id="JBBPIX010000018">
    <property type="protein sequence ID" value="MEK6466874.1"/>
    <property type="molecule type" value="Genomic_DNA"/>
</dbReference>
<feature type="chain" id="PRO_5046081247" evidence="5">
    <location>
        <begin position="30"/>
        <end position="340"/>
    </location>
</feature>
<comment type="subcellular location">
    <subcellularLocation>
        <location evidence="1">Cell envelope</location>
    </subcellularLocation>
</comment>
<evidence type="ECO:0000313" key="8">
    <source>
        <dbReference type="Proteomes" id="UP001367513"/>
    </source>
</evidence>
<accession>A0ABU9AMB7</accession>
<feature type="domain" description="Fe/B12 periplasmic-binding" evidence="6">
    <location>
        <begin position="62"/>
        <end position="333"/>
    </location>
</feature>
<dbReference type="Pfam" id="PF01497">
    <property type="entry name" value="Peripla_BP_2"/>
    <property type="match status" value="1"/>
</dbReference>
<dbReference type="PANTHER" id="PTHR30532">
    <property type="entry name" value="IRON III DICITRATE-BINDING PERIPLASMIC PROTEIN"/>
    <property type="match status" value="1"/>
</dbReference>
<evidence type="ECO:0000256" key="2">
    <source>
        <dbReference type="ARBA" id="ARBA00008814"/>
    </source>
</evidence>
<evidence type="ECO:0000313" key="7">
    <source>
        <dbReference type="EMBL" id="MEK6466874.1"/>
    </source>
</evidence>
<evidence type="ECO:0000259" key="6">
    <source>
        <dbReference type="PROSITE" id="PS50983"/>
    </source>
</evidence>
<evidence type="ECO:0000256" key="1">
    <source>
        <dbReference type="ARBA" id="ARBA00004196"/>
    </source>
</evidence>
<organism evidence="7 8">
    <name type="scientific">Pseudonocardia alni subsp. carboxydivorans</name>
    <dbReference type="NCBI Taxonomy" id="415010"/>
    <lineage>
        <taxon>Bacteria</taxon>
        <taxon>Bacillati</taxon>
        <taxon>Actinomycetota</taxon>
        <taxon>Actinomycetes</taxon>
        <taxon>Pseudonocardiales</taxon>
        <taxon>Pseudonocardiaceae</taxon>
        <taxon>Pseudonocardia</taxon>
    </lineage>
</organism>
<comment type="caution">
    <text evidence="7">The sequence shown here is derived from an EMBL/GenBank/DDBJ whole genome shotgun (WGS) entry which is preliminary data.</text>
</comment>
<comment type="similarity">
    <text evidence="2">Belongs to the bacterial solute-binding protein 8 family.</text>
</comment>
<dbReference type="InterPro" id="IPR051313">
    <property type="entry name" value="Bact_iron-sidero_bind"/>
</dbReference>
<dbReference type="RefSeq" id="WP_346107281.1">
    <property type="nucleotide sequence ID" value="NZ_BAAAOD010000074.1"/>
</dbReference>
<name>A0ABU9AMB7_PSEA5</name>
<dbReference type="SUPFAM" id="SSF53807">
    <property type="entry name" value="Helical backbone' metal receptor"/>
    <property type="match status" value="1"/>
</dbReference>
<evidence type="ECO:0000256" key="3">
    <source>
        <dbReference type="ARBA" id="ARBA00022448"/>
    </source>
</evidence>
<proteinExistence type="inferred from homology"/>